<dbReference type="AlphaFoldDB" id="A0A915I478"/>
<sequence length="72" mass="7685">MLWWRSKRRSKGCGDVGGCASGSAWLMRMGRSTVPISAFMALRTLQALATALANLSMDGALGLTWIGGRPKT</sequence>
<dbReference type="Proteomes" id="UP000887565">
    <property type="component" value="Unplaced"/>
</dbReference>
<protein>
    <submittedName>
        <fullName evidence="2">Uncharacterized protein</fullName>
    </submittedName>
</protein>
<evidence type="ECO:0000313" key="2">
    <source>
        <dbReference type="WBParaSite" id="nRc.2.0.1.t08933-RA"/>
    </source>
</evidence>
<proteinExistence type="predicted"/>
<organism evidence="1 2">
    <name type="scientific">Romanomermis culicivorax</name>
    <name type="common">Nematode worm</name>
    <dbReference type="NCBI Taxonomy" id="13658"/>
    <lineage>
        <taxon>Eukaryota</taxon>
        <taxon>Metazoa</taxon>
        <taxon>Ecdysozoa</taxon>
        <taxon>Nematoda</taxon>
        <taxon>Enoplea</taxon>
        <taxon>Dorylaimia</taxon>
        <taxon>Mermithida</taxon>
        <taxon>Mermithoidea</taxon>
        <taxon>Mermithidae</taxon>
        <taxon>Romanomermis</taxon>
    </lineage>
</organism>
<reference evidence="2" key="1">
    <citation type="submission" date="2022-11" db="UniProtKB">
        <authorList>
            <consortium name="WormBaseParasite"/>
        </authorList>
    </citation>
    <scope>IDENTIFICATION</scope>
</reference>
<dbReference type="WBParaSite" id="nRc.2.0.1.t08933-RA">
    <property type="protein sequence ID" value="nRc.2.0.1.t08933-RA"/>
    <property type="gene ID" value="nRc.2.0.1.g08933"/>
</dbReference>
<evidence type="ECO:0000313" key="1">
    <source>
        <dbReference type="Proteomes" id="UP000887565"/>
    </source>
</evidence>
<keyword evidence="1" id="KW-1185">Reference proteome</keyword>
<name>A0A915I478_ROMCU</name>
<accession>A0A915I478</accession>